<protein>
    <submittedName>
        <fullName evidence="2">Uncharacterized protein</fullName>
    </submittedName>
</protein>
<gene>
    <name evidence="2" type="ORF">HMN09_00131300</name>
</gene>
<dbReference type="EMBL" id="JACAZE010000002">
    <property type="protein sequence ID" value="KAF7320479.1"/>
    <property type="molecule type" value="Genomic_DNA"/>
</dbReference>
<evidence type="ECO:0000313" key="3">
    <source>
        <dbReference type="Proteomes" id="UP000613580"/>
    </source>
</evidence>
<reference evidence="2" key="1">
    <citation type="submission" date="2020-05" db="EMBL/GenBank/DDBJ databases">
        <title>Mycena genomes resolve the evolution of fungal bioluminescence.</title>
        <authorList>
            <person name="Tsai I.J."/>
        </authorList>
    </citation>
    <scope>NUCLEOTIDE SEQUENCE</scope>
    <source>
        <strain evidence="2">110903Hualien_Pintung</strain>
    </source>
</reference>
<evidence type="ECO:0000313" key="2">
    <source>
        <dbReference type="EMBL" id="KAF7320479.1"/>
    </source>
</evidence>
<organism evidence="2 3">
    <name type="scientific">Mycena chlorophos</name>
    <name type="common">Agaric fungus</name>
    <name type="synonym">Agaricus chlorophos</name>
    <dbReference type="NCBI Taxonomy" id="658473"/>
    <lineage>
        <taxon>Eukaryota</taxon>
        <taxon>Fungi</taxon>
        <taxon>Dikarya</taxon>
        <taxon>Basidiomycota</taxon>
        <taxon>Agaricomycotina</taxon>
        <taxon>Agaricomycetes</taxon>
        <taxon>Agaricomycetidae</taxon>
        <taxon>Agaricales</taxon>
        <taxon>Marasmiineae</taxon>
        <taxon>Mycenaceae</taxon>
        <taxon>Mycena</taxon>
    </lineage>
</organism>
<accession>A0A8H6TNY9</accession>
<dbReference type="Proteomes" id="UP000613580">
    <property type="component" value="Unassembled WGS sequence"/>
</dbReference>
<feature type="region of interest" description="Disordered" evidence="1">
    <location>
        <begin position="218"/>
        <end position="239"/>
    </location>
</feature>
<dbReference type="AlphaFoldDB" id="A0A8H6TNY9"/>
<feature type="compositionally biased region" description="Low complexity" evidence="1">
    <location>
        <begin position="218"/>
        <end position="228"/>
    </location>
</feature>
<name>A0A8H6TNY9_MYCCL</name>
<keyword evidence="3" id="KW-1185">Reference proteome</keyword>
<proteinExistence type="predicted"/>
<evidence type="ECO:0000256" key="1">
    <source>
        <dbReference type="SAM" id="MobiDB-lite"/>
    </source>
</evidence>
<sequence>MTAPGRASGHEQRPENPQKARFRHFLATTPLIFAQTVVASVNASSGEESCKPTRSAIQLGLAIACILALTRLPQLRLPWMLLQAAQLCMLHRFREYDAVPRRSLTTSTPPDRRHISPFAPSLTEYTHEAYLPCPAPSSSSSQWAIREEASIALVHARERLSPTVANYTPCPWLPLASSNLFKAYRTLGRRPQTLNPQPSLASSLRREQTSILSAACPAAPATGHATTGRVDGGGHRSTM</sequence>
<comment type="caution">
    <text evidence="2">The sequence shown here is derived from an EMBL/GenBank/DDBJ whole genome shotgun (WGS) entry which is preliminary data.</text>
</comment>